<dbReference type="PANTHER" id="PTHR37305:SF1">
    <property type="entry name" value="MEMBRANE PROTEIN"/>
    <property type="match status" value="1"/>
</dbReference>
<feature type="transmembrane region" description="Helical" evidence="1">
    <location>
        <begin position="78"/>
        <end position="103"/>
    </location>
</feature>
<accession>A0A9D2LZW6</accession>
<dbReference type="Proteomes" id="UP000824209">
    <property type="component" value="Unassembled WGS sequence"/>
</dbReference>
<proteinExistence type="predicted"/>
<keyword evidence="1" id="KW-0472">Membrane</keyword>
<organism evidence="2 3">
    <name type="scientific">Candidatus Ruthenibacterium avium</name>
    <dbReference type="NCBI Taxonomy" id="2838751"/>
    <lineage>
        <taxon>Bacteria</taxon>
        <taxon>Bacillati</taxon>
        <taxon>Bacillota</taxon>
        <taxon>Clostridia</taxon>
        <taxon>Eubacteriales</taxon>
        <taxon>Oscillospiraceae</taxon>
        <taxon>Ruthenibacterium</taxon>
    </lineage>
</organism>
<feature type="transmembrane region" description="Helical" evidence="1">
    <location>
        <begin position="124"/>
        <end position="154"/>
    </location>
</feature>
<sequence length="269" mass="30213">MISFSPRRCGKLFLFFLKTKAKTILLWCIGLFGIMFLYMILFPSMKEMAQMKFDSMPKELMQFMGMESMQDMGNYMHYFGMIFQIWLIVISFFAASFSGGLIVQEEKRKTIEYLYAMPVSRFDIYFAKVATAFGAVLAVVACTGISAMICGAAVGGETYQASELMLIVKLSGFIPFFFLAAAFLLCGLSASFGASAANGCVLVLYLLGYLGAILEKDGEWLTYFSPFECFSPQKILSENWSVPAFSAYLALFFVLIAAGAFFYHRRDFR</sequence>
<comment type="caution">
    <text evidence="2">The sequence shown here is derived from an EMBL/GenBank/DDBJ whole genome shotgun (WGS) entry which is preliminary data.</text>
</comment>
<feature type="transmembrane region" description="Helical" evidence="1">
    <location>
        <begin position="245"/>
        <end position="263"/>
    </location>
</feature>
<feature type="transmembrane region" description="Helical" evidence="1">
    <location>
        <begin position="195"/>
        <end position="214"/>
    </location>
</feature>
<dbReference type="AlphaFoldDB" id="A0A9D2LZW6"/>
<reference evidence="2" key="2">
    <citation type="submission" date="2021-04" db="EMBL/GenBank/DDBJ databases">
        <authorList>
            <person name="Gilroy R."/>
        </authorList>
    </citation>
    <scope>NUCLEOTIDE SEQUENCE</scope>
    <source>
        <strain evidence="2">ChiBcec8-14828</strain>
    </source>
</reference>
<name>A0A9D2LZW6_9FIRM</name>
<reference evidence="2" key="1">
    <citation type="journal article" date="2021" name="PeerJ">
        <title>Extensive microbial diversity within the chicken gut microbiome revealed by metagenomics and culture.</title>
        <authorList>
            <person name="Gilroy R."/>
            <person name="Ravi A."/>
            <person name="Getino M."/>
            <person name="Pursley I."/>
            <person name="Horton D.L."/>
            <person name="Alikhan N.F."/>
            <person name="Baker D."/>
            <person name="Gharbi K."/>
            <person name="Hall N."/>
            <person name="Watson M."/>
            <person name="Adriaenssens E.M."/>
            <person name="Foster-Nyarko E."/>
            <person name="Jarju S."/>
            <person name="Secka A."/>
            <person name="Antonio M."/>
            <person name="Oren A."/>
            <person name="Chaudhuri R.R."/>
            <person name="La Ragione R."/>
            <person name="Hildebrand F."/>
            <person name="Pallen M.J."/>
        </authorList>
    </citation>
    <scope>NUCLEOTIDE SEQUENCE</scope>
    <source>
        <strain evidence="2">ChiBcec8-14828</strain>
    </source>
</reference>
<evidence type="ECO:0000256" key="1">
    <source>
        <dbReference type="SAM" id="Phobius"/>
    </source>
</evidence>
<dbReference type="GO" id="GO:0140359">
    <property type="term" value="F:ABC-type transporter activity"/>
    <property type="evidence" value="ECO:0007669"/>
    <property type="project" value="InterPro"/>
</dbReference>
<protein>
    <submittedName>
        <fullName evidence="2">ABC transporter permease subunit</fullName>
    </submittedName>
</protein>
<dbReference type="EMBL" id="DWYA01000004">
    <property type="protein sequence ID" value="HJB38816.1"/>
    <property type="molecule type" value="Genomic_DNA"/>
</dbReference>
<feature type="transmembrane region" description="Helical" evidence="1">
    <location>
        <begin position="166"/>
        <end position="188"/>
    </location>
</feature>
<evidence type="ECO:0000313" key="3">
    <source>
        <dbReference type="Proteomes" id="UP000824209"/>
    </source>
</evidence>
<dbReference type="GO" id="GO:0005886">
    <property type="term" value="C:plasma membrane"/>
    <property type="evidence" value="ECO:0007669"/>
    <property type="project" value="UniProtKB-SubCell"/>
</dbReference>
<evidence type="ECO:0000313" key="2">
    <source>
        <dbReference type="EMBL" id="HJB38816.1"/>
    </source>
</evidence>
<dbReference type="Pfam" id="PF12679">
    <property type="entry name" value="ABC2_membrane_2"/>
    <property type="match status" value="1"/>
</dbReference>
<keyword evidence="1" id="KW-0812">Transmembrane</keyword>
<gene>
    <name evidence="2" type="ORF">H9943_00275</name>
</gene>
<dbReference type="PANTHER" id="PTHR37305">
    <property type="entry name" value="INTEGRAL MEMBRANE PROTEIN-RELATED"/>
    <property type="match status" value="1"/>
</dbReference>
<keyword evidence="1" id="KW-1133">Transmembrane helix</keyword>
<feature type="transmembrane region" description="Helical" evidence="1">
    <location>
        <begin position="21"/>
        <end position="41"/>
    </location>
</feature>